<reference evidence="2" key="1">
    <citation type="submission" date="2021-02" db="EMBL/GenBank/DDBJ databases">
        <authorList>
            <person name="Nowell W R."/>
        </authorList>
    </citation>
    <scope>NUCLEOTIDE SEQUENCE</scope>
</reference>
<feature type="region of interest" description="Disordered" evidence="1">
    <location>
        <begin position="21"/>
        <end position="49"/>
    </location>
</feature>
<keyword evidence="3" id="KW-1185">Reference proteome</keyword>
<dbReference type="OrthoDB" id="10039669at2759"/>
<name>A0A814IC76_9BILA</name>
<sequence length="368" mass="42145">MSSANDTYLNLLVQMQPKSILKKSPSPRFPDTSINLDDDHDSNIISSSSYENEKNYTDIDETSNNHICILNDNQSDEKNISTQSSIETPFTKLITSSQENLCQNGIDNHSIRTFPRADSTSSSSSSVLASGDEQKQQQQQQQQPKRIKMKPKKNYSRPFITTNIVSSSASSSDNNDERKVKRSLQGSKITIIRSDKHRHKDMQLDEFMRKYQQQGGIYIPPKENHDEEQITTDNQINDDDDQQSSIIQQQQQQNSYSKKESFNDDTISLLKSIDAITLSPASLSPLQLLFDVARTNQFNRRTKIDHIRQYVEEQIGISAFLTIYKLIKSSQIPIDIRQKPFCHYANFIPHLCCLIMLESEQQKKSIVK</sequence>
<feature type="compositionally biased region" description="Basic residues" evidence="1">
    <location>
        <begin position="145"/>
        <end position="155"/>
    </location>
</feature>
<comment type="caution">
    <text evidence="2">The sequence shown here is derived from an EMBL/GenBank/DDBJ whole genome shotgun (WGS) entry which is preliminary data.</text>
</comment>
<evidence type="ECO:0000256" key="1">
    <source>
        <dbReference type="SAM" id="MobiDB-lite"/>
    </source>
</evidence>
<dbReference type="AlphaFoldDB" id="A0A814IC76"/>
<protein>
    <submittedName>
        <fullName evidence="2">Uncharacterized protein</fullName>
    </submittedName>
</protein>
<dbReference type="EMBL" id="CAJNOM010000089">
    <property type="protein sequence ID" value="CAF1021948.1"/>
    <property type="molecule type" value="Genomic_DNA"/>
</dbReference>
<evidence type="ECO:0000313" key="2">
    <source>
        <dbReference type="EMBL" id="CAF1021948.1"/>
    </source>
</evidence>
<feature type="compositionally biased region" description="Low complexity" evidence="1">
    <location>
        <begin position="243"/>
        <end position="255"/>
    </location>
</feature>
<feature type="region of interest" description="Disordered" evidence="1">
    <location>
        <begin position="234"/>
        <end position="260"/>
    </location>
</feature>
<organism evidence="2 3">
    <name type="scientific">Adineta steineri</name>
    <dbReference type="NCBI Taxonomy" id="433720"/>
    <lineage>
        <taxon>Eukaryota</taxon>
        <taxon>Metazoa</taxon>
        <taxon>Spiralia</taxon>
        <taxon>Gnathifera</taxon>
        <taxon>Rotifera</taxon>
        <taxon>Eurotatoria</taxon>
        <taxon>Bdelloidea</taxon>
        <taxon>Adinetida</taxon>
        <taxon>Adinetidae</taxon>
        <taxon>Adineta</taxon>
    </lineage>
</organism>
<gene>
    <name evidence="2" type="ORF">QVE165_LOCUS16051</name>
</gene>
<proteinExistence type="predicted"/>
<accession>A0A814IC76</accession>
<feature type="region of interest" description="Disordered" evidence="1">
    <location>
        <begin position="109"/>
        <end position="200"/>
    </location>
</feature>
<dbReference type="Proteomes" id="UP000663832">
    <property type="component" value="Unassembled WGS sequence"/>
</dbReference>
<evidence type="ECO:0000313" key="3">
    <source>
        <dbReference type="Proteomes" id="UP000663832"/>
    </source>
</evidence>